<evidence type="ECO:0000259" key="9">
    <source>
        <dbReference type="Pfam" id="PF05347"/>
    </source>
</evidence>
<evidence type="ECO:0000256" key="7">
    <source>
        <dbReference type="ARBA" id="ARBA00026165"/>
    </source>
</evidence>
<proteinExistence type="inferred from homology"/>
<evidence type="ECO:0000313" key="10">
    <source>
        <dbReference type="EMBL" id="KAJ8727501.1"/>
    </source>
</evidence>
<reference evidence="10" key="1">
    <citation type="submission" date="2023-03" db="EMBL/GenBank/DDBJ databases">
        <title>Chromosome-level genomes of two armyworms, Mythimna separata and Mythimna loreyi, provide insights into the biosynthesis and reception of sex pheromones.</title>
        <authorList>
            <person name="Zhao H."/>
        </authorList>
    </citation>
    <scope>NUCLEOTIDE SEQUENCE</scope>
    <source>
        <strain evidence="10">BeijingLab</strain>
        <tissue evidence="10">Pupa</tissue>
    </source>
</reference>
<feature type="domain" description="Complex 1 LYR protein" evidence="9">
    <location>
        <begin position="8"/>
        <end position="62"/>
    </location>
</feature>
<keyword evidence="4" id="KW-0143">Chaperone</keyword>
<comment type="similarity">
    <text evidence="2">Belongs to the complex I LYR family.</text>
</comment>
<evidence type="ECO:0000256" key="4">
    <source>
        <dbReference type="ARBA" id="ARBA00023186"/>
    </source>
</evidence>
<comment type="subcellular location">
    <subcellularLocation>
        <location evidence="1">Mitochondrion matrix</location>
    </subcellularLocation>
</comment>
<comment type="subunit">
    <text evidence="6">Interacts with UQCRFS1.</text>
</comment>
<dbReference type="InterPro" id="IPR050435">
    <property type="entry name" value="MZM1/LYRM7"/>
</dbReference>
<gene>
    <name evidence="10" type="ORF">PYW07_001620</name>
</gene>
<organism evidence="10 11">
    <name type="scientific">Mythimna separata</name>
    <name type="common">Oriental armyworm</name>
    <name type="synonym">Pseudaletia separata</name>
    <dbReference type="NCBI Taxonomy" id="271217"/>
    <lineage>
        <taxon>Eukaryota</taxon>
        <taxon>Metazoa</taxon>
        <taxon>Ecdysozoa</taxon>
        <taxon>Arthropoda</taxon>
        <taxon>Hexapoda</taxon>
        <taxon>Insecta</taxon>
        <taxon>Pterygota</taxon>
        <taxon>Neoptera</taxon>
        <taxon>Endopterygota</taxon>
        <taxon>Lepidoptera</taxon>
        <taxon>Glossata</taxon>
        <taxon>Ditrysia</taxon>
        <taxon>Noctuoidea</taxon>
        <taxon>Noctuidae</taxon>
        <taxon>Noctuinae</taxon>
        <taxon>Hadenini</taxon>
        <taxon>Mythimna</taxon>
    </lineage>
</organism>
<dbReference type="InterPro" id="IPR045298">
    <property type="entry name" value="Complex1_LYR_LYRM7"/>
</dbReference>
<dbReference type="GO" id="GO:0005759">
    <property type="term" value="C:mitochondrial matrix"/>
    <property type="evidence" value="ECO:0007669"/>
    <property type="project" value="UniProtKB-SubCell"/>
</dbReference>
<evidence type="ECO:0000256" key="1">
    <source>
        <dbReference type="ARBA" id="ARBA00004305"/>
    </source>
</evidence>
<dbReference type="PANTHER" id="PTHR46749">
    <property type="entry name" value="COMPLEX III ASSEMBLY FACTOR LYRM7"/>
    <property type="match status" value="1"/>
</dbReference>
<sequence>MSSTRSLVLQTFKKLHRTRMKVFAGDQRALIAGRIKINEEFSKNKHVTNEDAIRAMIKLGEDVETELRTQVIQAREVKPGVFEARITDDTVKFENIPYDDNAVLEDGTTAKRPCCQAQDTAQNK</sequence>
<dbReference type="Proteomes" id="UP001231518">
    <property type="component" value="Chromosome 11"/>
</dbReference>
<dbReference type="EMBL" id="JARGEI010000008">
    <property type="protein sequence ID" value="KAJ8727501.1"/>
    <property type="molecule type" value="Genomic_DNA"/>
</dbReference>
<evidence type="ECO:0000256" key="2">
    <source>
        <dbReference type="ARBA" id="ARBA00009508"/>
    </source>
</evidence>
<dbReference type="GO" id="GO:0034551">
    <property type="term" value="P:mitochondrial respiratory chain complex III assembly"/>
    <property type="evidence" value="ECO:0007669"/>
    <property type="project" value="InterPro"/>
</dbReference>
<comment type="caution">
    <text evidence="10">The sequence shown here is derived from an EMBL/GenBank/DDBJ whole genome shotgun (WGS) entry which is preliminary data.</text>
</comment>
<keyword evidence="3" id="KW-0496">Mitochondrion</keyword>
<dbReference type="PANTHER" id="PTHR46749:SF1">
    <property type="entry name" value="COMPLEX III ASSEMBLY FACTOR LYRM7"/>
    <property type="match status" value="1"/>
</dbReference>
<evidence type="ECO:0000256" key="6">
    <source>
        <dbReference type="ARBA" id="ARBA00025809"/>
    </source>
</evidence>
<dbReference type="Pfam" id="PF05347">
    <property type="entry name" value="Complex1_LYR"/>
    <property type="match status" value="1"/>
</dbReference>
<evidence type="ECO:0000256" key="3">
    <source>
        <dbReference type="ARBA" id="ARBA00023128"/>
    </source>
</evidence>
<evidence type="ECO:0000313" key="11">
    <source>
        <dbReference type="Proteomes" id="UP001231518"/>
    </source>
</evidence>
<dbReference type="AlphaFoldDB" id="A0AAD7YTH5"/>
<dbReference type="CDD" id="cd20267">
    <property type="entry name" value="Complex1_LYR_LYRM7"/>
    <property type="match status" value="1"/>
</dbReference>
<keyword evidence="11" id="KW-1185">Reference proteome</keyword>
<dbReference type="GO" id="GO:0044183">
    <property type="term" value="F:protein folding chaperone"/>
    <property type="evidence" value="ECO:0007669"/>
    <property type="project" value="TreeGrafter"/>
</dbReference>
<name>A0AAD7YTH5_MYTSE</name>
<evidence type="ECO:0000256" key="5">
    <source>
        <dbReference type="ARBA" id="ARBA00025430"/>
    </source>
</evidence>
<protein>
    <recommendedName>
        <fullName evidence="7">Complex III assembly factor LYRM7</fullName>
    </recommendedName>
    <alternativeName>
        <fullName evidence="8">LYR motif-containing protein 7</fullName>
    </alternativeName>
</protein>
<accession>A0AAD7YTH5</accession>
<comment type="function">
    <text evidence="5">Assembly factor required for Rieske Fe-S protein UQCRFS1 incorporation into the cytochrome b-c1 (CIII) complex. Functions as a chaperone, binding to this subunit within the mitochondrial matrix and stabilizing it prior to its translocation and insertion into the late CIII dimeric intermediate within the mitochondrial inner membrane.</text>
</comment>
<evidence type="ECO:0000256" key="8">
    <source>
        <dbReference type="ARBA" id="ARBA00031830"/>
    </source>
</evidence>
<dbReference type="InterPro" id="IPR008011">
    <property type="entry name" value="Complex1_LYR_dom"/>
</dbReference>